<dbReference type="OrthoDB" id="273123at2759"/>
<evidence type="ECO:0000259" key="10">
    <source>
        <dbReference type="Pfam" id="PF22379"/>
    </source>
</evidence>
<keyword evidence="4" id="KW-0479">Metal-binding</keyword>
<dbReference type="GO" id="GO:0003697">
    <property type="term" value="F:single-stranded DNA binding"/>
    <property type="evidence" value="ECO:0007669"/>
    <property type="project" value="EnsemblFungi"/>
</dbReference>
<dbReference type="GeneID" id="34687402"/>
<dbReference type="RefSeq" id="XP_022630093.1">
    <property type="nucleotide sequence ID" value="XM_022770787.1"/>
</dbReference>
<dbReference type="GO" id="GO:1902969">
    <property type="term" value="P:mitotic DNA replication"/>
    <property type="evidence" value="ECO:0007669"/>
    <property type="project" value="EnsemblFungi"/>
</dbReference>
<keyword evidence="6" id="KW-0862">Zinc</keyword>
<dbReference type="GO" id="GO:0008270">
    <property type="term" value="F:zinc ion binding"/>
    <property type="evidence" value="ECO:0007669"/>
    <property type="project" value="UniProtKB-KW"/>
</dbReference>
<name>A0A0C7MVB7_9SACH</name>
<feature type="compositionally biased region" description="Basic and acidic residues" evidence="8">
    <location>
        <begin position="1"/>
        <end position="15"/>
    </location>
</feature>
<keyword evidence="7" id="KW-0539">Nucleus</keyword>
<dbReference type="SUPFAM" id="SSF50249">
    <property type="entry name" value="Nucleic acid-binding proteins"/>
    <property type="match status" value="1"/>
</dbReference>
<evidence type="ECO:0000259" key="9">
    <source>
        <dbReference type="Pfam" id="PF09329"/>
    </source>
</evidence>
<feature type="region of interest" description="Disordered" evidence="8">
    <location>
        <begin position="558"/>
        <end position="586"/>
    </location>
</feature>
<feature type="domain" description="Zinc finger Mcm10/DnaG-type" evidence="9">
    <location>
        <begin position="316"/>
        <end position="362"/>
    </location>
</feature>
<evidence type="ECO:0000256" key="5">
    <source>
        <dbReference type="ARBA" id="ARBA00022771"/>
    </source>
</evidence>
<proteinExistence type="inferred from homology"/>
<dbReference type="PANTHER" id="PTHR13454">
    <property type="entry name" value="PROTEIN MCM10 HOMOLOG"/>
    <property type="match status" value="1"/>
</dbReference>
<keyword evidence="3" id="KW-0235">DNA replication</keyword>
<evidence type="ECO:0000256" key="1">
    <source>
        <dbReference type="ARBA" id="ARBA00004123"/>
    </source>
</evidence>
<accession>A0A0C7MVB7</accession>
<feature type="compositionally biased region" description="Basic and acidic residues" evidence="8">
    <location>
        <begin position="558"/>
        <end position="571"/>
    </location>
</feature>
<dbReference type="GO" id="GO:0000781">
    <property type="term" value="C:chromosome, telomeric region"/>
    <property type="evidence" value="ECO:0007669"/>
    <property type="project" value="GOC"/>
</dbReference>
<gene>
    <name evidence="11" type="ORF">LALA0_S09e04588g</name>
</gene>
<dbReference type="GO" id="GO:0030466">
    <property type="term" value="P:silent mating-type cassette heterochromatin formation"/>
    <property type="evidence" value="ECO:0007669"/>
    <property type="project" value="EnsemblFungi"/>
</dbReference>
<dbReference type="HOGENOM" id="CLU_036499_0_0_1"/>
<dbReference type="GO" id="GO:0000727">
    <property type="term" value="P:double-strand break repair via break-induced replication"/>
    <property type="evidence" value="ECO:0007669"/>
    <property type="project" value="EnsemblFungi"/>
</dbReference>
<reference evidence="11 12" key="1">
    <citation type="submission" date="2014-12" db="EMBL/GenBank/DDBJ databases">
        <authorList>
            <person name="Neuveglise Cecile"/>
        </authorList>
    </citation>
    <scope>NUCLEOTIDE SEQUENCE [LARGE SCALE GENOMIC DNA]</scope>
    <source>
        <strain evidence="11 12">CBS 12615</strain>
    </source>
</reference>
<comment type="subcellular location">
    <subcellularLocation>
        <location evidence="1">Nucleus</location>
    </subcellularLocation>
</comment>
<dbReference type="STRING" id="1245769.A0A0C7MVB7"/>
<comment type="similarity">
    <text evidence="2">Belongs to the MCM10 family.</text>
</comment>
<dbReference type="PANTHER" id="PTHR13454:SF11">
    <property type="entry name" value="PROTEIN MCM10 HOMOLOG"/>
    <property type="match status" value="1"/>
</dbReference>
<dbReference type="InterPro" id="IPR015408">
    <property type="entry name" value="Znf_Mcm10/DnaG"/>
</dbReference>
<organism evidence="11 12">
    <name type="scientific">Lachancea lanzarotensis</name>
    <dbReference type="NCBI Taxonomy" id="1245769"/>
    <lineage>
        <taxon>Eukaryota</taxon>
        <taxon>Fungi</taxon>
        <taxon>Dikarya</taxon>
        <taxon>Ascomycota</taxon>
        <taxon>Saccharomycotina</taxon>
        <taxon>Saccharomycetes</taxon>
        <taxon>Saccharomycetales</taxon>
        <taxon>Saccharomycetaceae</taxon>
        <taxon>Lachancea</taxon>
    </lineage>
</organism>
<evidence type="ECO:0000313" key="11">
    <source>
        <dbReference type="EMBL" id="CEP63881.1"/>
    </source>
</evidence>
<dbReference type="Proteomes" id="UP000054304">
    <property type="component" value="Unassembled WGS sequence"/>
</dbReference>
<dbReference type="AlphaFoldDB" id="A0A0C7MVB7"/>
<dbReference type="InterPro" id="IPR040184">
    <property type="entry name" value="Mcm10"/>
</dbReference>
<dbReference type="EMBL" id="LN736368">
    <property type="protein sequence ID" value="CEP63881.1"/>
    <property type="molecule type" value="Genomic_DNA"/>
</dbReference>
<dbReference type="Gene3D" id="2.40.50.140">
    <property type="entry name" value="Nucleic acid-binding proteins"/>
    <property type="match status" value="1"/>
</dbReference>
<feature type="region of interest" description="Disordered" evidence="8">
    <location>
        <begin position="1"/>
        <end position="32"/>
    </location>
</feature>
<evidence type="ECO:0000313" key="12">
    <source>
        <dbReference type="Proteomes" id="UP000054304"/>
    </source>
</evidence>
<feature type="compositionally biased region" description="Acidic residues" evidence="8">
    <location>
        <begin position="575"/>
        <end position="586"/>
    </location>
</feature>
<evidence type="ECO:0000256" key="4">
    <source>
        <dbReference type="ARBA" id="ARBA00022723"/>
    </source>
</evidence>
<dbReference type="Pfam" id="PF22379">
    <property type="entry name" value="OB_MCM10"/>
    <property type="match status" value="1"/>
</dbReference>
<keyword evidence="5" id="KW-0863">Zinc-finger</keyword>
<dbReference type="GO" id="GO:0006270">
    <property type="term" value="P:DNA replication initiation"/>
    <property type="evidence" value="ECO:0007669"/>
    <property type="project" value="EnsemblFungi"/>
</dbReference>
<dbReference type="InterPro" id="IPR012340">
    <property type="entry name" value="NA-bd_OB-fold"/>
</dbReference>
<dbReference type="GO" id="GO:0006271">
    <property type="term" value="P:DNA strand elongation involved in DNA replication"/>
    <property type="evidence" value="ECO:0007669"/>
    <property type="project" value="EnsemblFungi"/>
</dbReference>
<sequence>MARDSDDPRDIRIFDPQEIVTSDEEEDSKIQSQLEELERQRKDLEERLRQKGEHRKHLDQLVRTKVEIPASPRKIRAVPTLHHNGLQRAEAETTSNKSDSYAENSVYLGAPHAGNTTSYFAENFANVRKAEEQKVRHKSDLMNCRVHTFAGAKDSKRSEPLLVDEKEKFTGCWMTRRYVSANELEELFSSIKVLRLPKLFIKVRPPKFSEPDYANWVATGIISAKSVPKLTTASKPAKYFKFTLTDFQHNLDVYVFGNKNVEKYYNLRIGDVIAILNPDILPWRPTQVSNEDFTGSVVKSFNLSIRHNYDCILEIGTSKHLGFCQILNRTTGKACGTPINKSTVDRCEYHQDIRFRQVNAQRVELNGSTPLRSPTKNGKKQALYGNSSTKRKFELLPDKHGGQGQDRESQNTLYFSNPNYARAFFDDSYQNPDLLNNLDSKRRRLRDSEKDKVILAQINKAVGKGDIELFQNKNLSEQKRMQKATEQALRSGLMKGIGFDPTKGKMKDVLVHSRGPGSDFKSPQVQEIIKLKKTHVDLTPSKEEQKKRLLRRERIWKEHFQKSKNSEKDAPIDQDLMDSDSELEVV</sequence>
<feature type="domain" description="MCM10 OB-fold" evidence="10">
    <location>
        <begin position="168"/>
        <end position="281"/>
    </location>
</feature>
<dbReference type="GO" id="GO:0043596">
    <property type="term" value="C:nuclear replication fork"/>
    <property type="evidence" value="ECO:0007669"/>
    <property type="project" value="TreeGrafter"/>
</dbReference>
<dbReference type="InterPro" id="IPR055065">
    <property type="entry name" value="OB_MCM10"/>
</dbReference>
<dbReference type="GO" id="GO:0031509">
    <property type="term" value="P:subtelomeric heterochromatin formation"/>
    <property type="evidence" value="ECO:0007669"/>
    <property type="project" value="EnsemblFungi"/>
</dbReference>
<evidence type="ECO:0000256" key="7">
    <source>
        <dbReference type="ARBA" id="ARBA00023242"/>
    </source>
</evidence>
<evidence type="ECO:0000256" key="8">
    <source>
        <dbReference type="SAM" id="MobiDB-lite"/>
    </source>
</evidence>
<evidence type="ECO:0000256" key="2">
    <source>
        <dbReference type="ARBA" id="ARBA00009679"/>
    </source>
</evidence>
<dbReference type="GO" id="GO:0003688">
    <property type="term" value="F:DNA replication origin binding"/>
    <property type="evidence" value="ECO:0007669"/>
    <property type="project" value="EnsemblFungi"/>
</dbReference>
<evidence type="ECO:0000256" key="6">
    <source>
        <dbReference type="ARBA" id="ARBA00022833"/>
    </source>
</evidence>
<dbReference type="Pfam" id="PF09329">
    <property type="entry name" value="zf-primase"/>
    <property type="match status" value="1"/>
</dbReference>
<evidence type="ECO:0000256" key="3">
    <source>
        <dbReference type="ARBA" id="ARBA00022705"/>
    </source>
</evidence>
<protein>
    <submittedName>
        <fullName evidence="11">LALA0S09e04588g1_1</fullName>
    </submittedName>
</protein>
<keyword evidence="12" id="KW-1185">Reference proteome</keyword>